<dbReference type="InterPro" id="IPR027417">
    <property type="entry name" value="P-loop_NTPase"/>
</dbReference>
<protein>
    <recommendedName>
        <fullName evidence="3">SPOR domain-containing protein</fullName>
    </recommendedName>
</protein>
<feature type="transmembrane region" description="Helical" evidence="2">
    <location>
        <begin position="281"/>
        <end position="302"/>
    </location>
</feature>
<evidence type="ECO:0000256" key="2">
    <source>
        <dbReference type="SAM" id="Phobius"/>
    </source>
</evidence>
<dbReference type="SUPFAM" id="SSF52540">
    <property type="entry name" value="P-loop containing nucleoside triphosphate hydrolases"/>
    <property type="match status" value="1"/>
</dbReference>
<dbReference type="InterPro" id="IPR049945">
    <property type="entry name" value="AAA_22"/>
</dbReference>
<keyword evidence="5" id="KW-1185">Reference proteome</keyword>
<dbReference type="InterPro" id="IPR052026">
    <property type="entry name" value="ExeA_AAA_ATPase_DNA-bind"/>
</dbReference>
<dbReference type="InterPro" id="IPR036680">
    <property type="entry name" value="SPOR-like_sf"/>
</dbReference>
<dbReference type="InterPro" id="IPR007730">
    <property type="entry name" value="SPOR-like_dom"/>
</dbReference>
<dbReference type="InterPro" id="IPR003593">
    <property type="entry name" value="AAA+_ATPase"/>
</dbReference>
<sequence>MRKATSEQSDDNKLDELSLARLGLDQQPFIDSDFIFADASYSTQVNVGLQLLHAGDHVVAVRGEEGVGKSTFLRALGRQDGSELRICRIVATEALSLIDLCDRFLNTLGSAMEPGDDAAQFLRRLEDALGNDSGLPLLLLDDVHRMSGTVLGNLLTLWHKAKGEGCPFGLVLAVERSLEGRLAKLAEQKLEPDALHIITLYPLTEKQTQDYIQQQLQAAGNDGSLLSEAEGRRVFRESQGMPGAINRQATAILVRKGGQRHKTKPAVKASAATRAKPGRGMAIAVGGLLVLGVGLFVVAQLIEPSANEPDTLELAIPSDAAEAGDPFGLPMPNRYAYGNNLDSDVVAEADAEGSAAERSQVIESPDGAEEAADTSKVSDAAEKAPPAAPSPLLIEEIAEDKPPVEVEAKPVAVATPRGVEWVREKAPGRFTIQLIAAYDRQALLQYIEEQNLSDTVELVRTRRNGRDWYVVLTGDYPNQDAAVAALRQLPSSLRASGAWVRSFGSVQQSLPN</sequence>
<dbReference type="Gene3D" id="3.40.50.300">
    <property type="entry name" value="P-loop containing nucleotide triphosphate hydrolases"/>
    <property type="match status" value="1"/>
</dbReference>
<gene>
    <name evidence="4" type="ORF">CAL65_12145</name>
</gene>
<name>A0A3E0WRT1_9GAMM</name>
<dbReference type="PANTHER" id="PTHR35894">
    <property type="entry name" value="GENERAL SECRETION PATHWAY PROTEIN A-RELATED"/>
    <property type="match status" value="1"/>
</dbReference>
<keyword evidence="2" id="KW-1133">Transmembrane helix</keyword>
<reference evidence="5" key="1">
    <citation type="submission" date="2017-05" db="EMBL/GenBank/DDBJ databases">
        <authorList>
            <person name="Sharma S."/>
            <person name="Sidhu C."/>
            <person name="Pinnaka A.K."/>
        </authorList>
    </citation>
    <scope>NUCLEOTIDE SEQUENCE [LARGE SCALE GENOMIC DNA]</scope>
    <source>
        <strain evidence="5">AK93</strain>
    </source>
</reference>
<dbReference type="PROSITE" id="PS51724">
    <property type="entry name" value="SPOR"/>
    <property type="match status" value="1"/>
</dbReference>
<keyword evidence="2" id="KW-0812">Transmembrane</keyword>
<evidence type="ECO:0000256" key="1">
    <source>
        <dbReference type="SAM" id="MobiDB-lite"/>
    </source>
</evidence>
<dbReference type="GO" id="GO:0042834">
    <property type="term" value="F:peptidoglycan binding"/>
    <property type="evidence" value="ECO:0007669"/>
    <property type="project" value="InterPro"/>
</dbReference>
<dbReference type="GO" id="GO:0016887">
    <property type="term" value="F:ATP hydrolysis activity"/>
    <property type="evidence" value="ECO:0007669"/>
    <property type="project" value="InterPro"/>
</dbReference>
<dbReference type="AlphaFoldDB" id="A0A3E0WRT1"/>
<dbReference type="Pfam" id="PF05036">
    <property type="entry name" value="SPOR"/>
    <property type="match status" value="1"/>
</dbReference>
<dbReference type="Gene3D" id="3.30.70.1070">
    <property type="entry name" value="Sporulation related repeat"/>
    <property type="match status" value="1"/>
</dbReference>
<dbReference type="SMART" id="SM00382">
    <property type="entry name" value="AAA"/>
    <property type="match status" value="1"/>
</dbReference>
<dbReference type="Pfam" id="PF13401">
    <property type="entry name" value="AAA_22"/>
    <property type="match status" value="1"/>
</dbReference>
<organism evidence="4 5">
    <name type="scientific">Alkalilimnicola ehrlichii</name>
    <dbReference type="NCBI Taxonomy" id="351052"/>
    <lineage>
        <taxon>Bacteria</taxon>
        <taxon>Pseudomonadati</taxon>
        <taxon>Pseudomonadota</taxon>
        <taxon>Gammaproteobacteria</taxon>
        <taxon>Chromatiales</taxon>
        <taxon>Ectothiorhodospiraceae</taxon>
        <taxon>Alkalilimnicola</taxon>
    </lineage>
</organism>
<keyword evidence="2" id="KW-0472">Membrane</keyword>
<proteinExistence type="predicted"/>
<evidence type="ECO:0000259" key="3">
    <source>
        <dbReference type="PROSITE" id="PS51724"/>
    </source>
</evidence>
<dbReference type="EMBL" id="NFZW01000011">
    <property type="protein sequence ID" value="RFA35680.1"/>
    <property type="molecule type" value="Genomic_DNA"/>
</dbReference>
<dbReference type="PANTHER" id="PTHR35894:SF1">
    <property type="entry name" value="PHOSPHORIBULOKINASE _ URIDINE KINASE FAMILY"/>
    <property type="match status" value="1"/>
</dbReference>
<feature type="region of interest" description="Disordered" evidence="1">
    <location>
        <begin position="352"/>
        <end position="391"/>
    </location>
</feature>
<feature type="domain" description="SPOR" evidence="3">
    <location>
        <begin position="424"/>
        <end position="502"/>
    </location>
</feature>
<dbReference type="RefSeq" id="WP_116347939.1">
    <property type="nucleotide sequence ID" value="NZ_NFZW01000011.1"/>
</dbReference>
<dbReference type="Proteomes" id="UP000256763">
    <property type="component" value="Unassembled WGS sequence"/>
</dbReference>
<accession>A0A3E0WRT1</accession>
<evidence type="ECO:0000313" key="5">
    <source>
        <dbReference type="Proteomes" id="UP000256763"/>
    </source>
</evidence>
<comment type="caution">
    <text evidence="4">The sequence shown here is derived from an EMBL/GenBank/DDBJ whole genome shotgun (WGS) entry which is preliminary data.</text>
</comment>
<evidence type="ECO:0000313" key="4">
    <source>
        <dbReference type="EMBL" id="RFA35680.1"/>
    </source>
</evidence>